<feature type="transmembrane region" description="Helical" evidence="1">
    <location>
        <begin position="46"/>
        <end position="66"/>
    </location>
</feature>
<keyword evidence="1" id="KW-0472">Membrane</keyword>
<name>A0A0K8VCH6_BACLA</name>
<keyword evidence="1" id="KW-1133">Transmembrane helix</keyword>
<dbReference type="OrthoDB" id="8016467at2759"/>
<reference evidence="2" key="1">
    <citation type="submission" date="2015-06" db="EMBL/GenBank/DDBJ databases">
        <authorList>
            <person name="Hoefler B.C."/>
            <person name="Straight P.D."/>
        </authorList>
    </citation>
    <scope>NUCLEOTIDE SEQUENCE</scope>
</reference>
<organism evidence="2">
    <name type="scientific">Bactrocera latifrons</name>
    <name type="common">Malaysian fruit fly</name>
    <name type="synonym">Chaetodacus latifrons</name>
    <dbReference type="NCBI Taxonomy" id="174628"/>
    <lineage>
        <taxon>Eukaryota</taxon>
        <taxon>Metazoa</taxon>
        <taxon>Ecdysozoa</taxon>
        <taxon>Arthropoda</taxon>
        <taxon>Hexapoda</taxon>
        <taxon>Insecta</taxon>
        <taxon>Pterygota</taxon>
        <taxon>Neoptera</taxon>
        <taxon>Endopterygota</taxon>
        <taxon>Diptera</taxon>
        <taxon>Brachycera</taxon>
        <taxon>Muscomorpha</taxon>
        <taxon>Tephritoidea</taxon>
        <taxon>Tephritidae</taxon>
        <taxon>Bactrocera</taxon>
        <taxon>Bactrocera</taxon>
    </lineage>
</organism>
<feature type="transmembrane region" description="Helical" evidence="1">
    <location>
        <begin position="160"/>
        <end position="178"/>
    </location>
</feature>
<gene>
    <name evidence="2" type="ORF">c3_g2_i1</name>
</gene>
<sequence length="219" mass="24918">MKPNRKDPIAPVCPKKTSTIGTITAAAVAVDAPNDELRNLRENVTFIGWMGIIASTTLLLCTGLTMQWHHDVVRYLLLVLRRSAEMERSCAMLRRVLLTVSVSAYLLSAINVLMNMFLLTGVAKLNHKLMLPWLLFHGFIFGLFAHIALYIAVSSLLIDLRIFVLLLASFSMIIMIFYKITYEVFNLCKTLRRNRLTNEQNLINEENNKQSYLILQSEA</sequence>
<dbReference type="InterPro" id="IPR031720">
    <property type="entry name" value="DUF4728"/>
</dbReference>
<evidence type="ECO:0000313" key="2">
    <source>
        <dbReference type="EMBL" id="JAI36566.1"/>
    </source>
</evidence>
<protein>
    <submittedName>
        <fullName evidence="2">Uncharacterized protein</fullName>
    </submittedName>
</protein>
<evidence type="ECO:0000256" key="1">
    <source>
        <dbReference type="SAM" id="Phobius"/>
    </source>
</evidence>
<dbReference type="AlphaFoldDB" id="A0A0K8VCH6"/>
<proteinExistence type="predicted"/>
<feature type="transmembrane region" description="Helical" evidence="1">
    <location>
        <begin position="96"/>
        <end position="118"/>
    </location>
</feature>
<accession>A0A0K8VCH6</accession>
<feature type="transmembrane region" description="Helical" evidence="1">
    <location>
        <begin position="130"/>
        <end position="153"/>
    </location>
</feature>
<dbReference type="Pfam" id="PF15860">
    <property type="entry name" value="DUF4728"/>
    <property type="match status" value="1"/>
</dbReference>
<keyword evidence="1" id="KW-0812">Transmembrane</keyword>
<dbReference type="EMBL" id="GDHF01015748">
    <property type="protein sequence ID" value="JAI36566.1"/>
    <property type="molecule type" value="Transcribed_RNA"/>
</dbReference>